<feature type="coiled-coil region" evidence="3">
    <location>
        <begin position="169"/>
        <end position="290"/>
    </location>
</feature>
<evidence type="ECO:0000313" key="5">
    <source>
        <dbReference type="EMBL" id="KAJ1161916.1"/>
    </source>
</evidence>
<organism evidence="5 6">
    <name type="scientific">Pleurodeles waltl</name>
    <name type="common">Iberian ribbed newt</name>
    <dbReference type="NCBI Taxonomy" id="8319"/>
    <lineage>
        <taxon>Eukaryota</taxon>
        <taxon>Metazoa</taxon>
        <taxon>Chordata</taxon>
        <taxon>Craniata</taxon>
        <taxon>Vertebrata</taxon>
        <taxon>Euteleostomi</taxon>
        <taxon>Amphibia</taxon>
        <taxon>Batrachia</taxon>
        <taxon>Caudata</taxon>
        <taxon>Salamandroidea</taxon>
        <taxon>Salamandridae</taxon>
        <taxon>Pleurodelinae</taxon>
        <taxon>Pleurodeles</taxon>
    </lineage>
</organism>
<dbReference type="InterPro" id="IPR050836">
    <property type="entry name" value="SDS22/Internalin_LRR"/>
</dbReference>
<dbReference type="PANTHER" id="PTHR46652:SF7">
    <property type="entry name" value="LEUCINE-RICH REPEAT AND IQ DOMAIN-CONTAINING PROTEIN 1"/>
    <property type="match status" value="1"/>
</dbReference>
<dbReference type="InterPro" id="IPR000048">
    <property type="entry name" value="IQ_motif_EF-hand-BS"/>
</dbReference>
<gene>
    <name evidence="5" type="ORF">NDU88_002396</name>
</gene>
<feature type="region of interest" description="Disordered" evidence="4">
    <location>
        <begin position="319"/>
        <end position="370"/>
    </location>
</feature>
<dbReference type="EMBL" id="JANPWB010000008">
    <property type="protein sequence ID" value="KAJ1161916.1"/>
    <property type="molecule type" value="Genomic_DNA"/>
</dbReference>
<feature type="compositionally biased region" description="Polar residues" evidence="4">
    <location>
        <begin position="1077"/>
        <end position="1088"/>
    </location>
</feature>
<dbReference type="PROSITE" id="PS51450">
    <property type="entry name" value="LRR"/>
    <property type="match status" value="5"/>
</dbReference>
<evidence type="ECO:0000313" key="6">
    <source>
        <dbReference type="Proteomes" id="UP001066276"/>
    </source>
</evidence>
<keyword evidence="3" id="KW-0175">Coiled coil</keyword>
<reference evidence="5" key="1">
    <citation type="journal article" date="2022" name="bioRxiv">
        <title>Sequencing and chromosome-scale assembly of the giantPleurodeles waltlgenome.</title>
        <authorList>
            <person name="Brown T."/>
            <person name="Elewa A."/>
            <person name="Iarovenko S."/>
            <person name="Subramanian E."/>
            <person name="Araus A.J."/>
            <person name="Petzold A."/>
            <person name="Susuki M."/>
            <person name="Suzuki K.-i.T."/>
            <person name="Hayashi T."/>
            <person name="Toyoda A."/>
            <person name="Oliveira C."/>
            <person name="Osipova E."/>
            <person name="Leigh N.D."/>
            <person name="Simon A."/>
            <person name="Yun M.H."/>
        </authorList>
    </citation>
    <scope>NUCLEOTIDE SEQUENCE</scope>
    <source>
        <strain evidence="5">20211129_DDA</strain>
        <tissue evidence="5">Liver</tissue>
    </source>
</reference>
<dbReference type="InterPro" id="IPR027417">
    <property type="entry name" value="P-loop_NTPase"/>
</dbReference>
<evidence type="ECO:0008006" key="7">
    <source>
        <dbReference type="Google" id="ProtNLM"/>
    </source>
</evidence>
<dbReference type="PANTHER" id="PTHR46652">
    <property type="entry name" value="LEUCINE-RICH REPEAT AND IQ DOMAIN-CONTAINING PROTEIN 1-RELATED"/>
    <property type="match status" value="1"/>
</dbReference>
<dbReference type="PROSITE" id="PS50096">
    <property type="entry name" value="IQ"/>
    <property type="match status" value="4"/>
</dbReference>
<evidence type="ECO:0000256" key="4">
    <source>
        <dbReference type="SAM" id="MobiDB-lite"/>
    </source>
</evidence>
<feature type="region of interest" description="Disordered" evidence="4">
    <location>
        <begin position="1067"/>
        <end position="1110"/>
    </location>
</feature>
<dbReference type="SMART" id="SM00015">
    <property type="entry name" value="IQ"/>
    <property type="match status" value="4"/>
</dbReference>
<feature type="region of interest" description="Disordered" evidence="4">
    <location>
        <begin position="1539"/>
        <end position="1601"/>
    </location>
</feature>
<dbReference type="Pfam" id="PF13855">
    <property type="entry name" value="LRR_8"/>
    <property type="match status" value="1"/>
</dbReference>
<dbReference type="FunFam" id="3.80.10.10:FF:001142">
    <property type="entry name" value="Leucine-rich repeats and IQ motif containing 1"/>
    <property type="match status" value="1"/>
</dbReference>
<dbReference type="InterPro" id="IPR032675">
    <property type="entry name" value="LRR_dom_sf"/>
</dbReference>
<dbReference type="InterPro" id="IPR001611">
    <property type="entry name" value="Leu-rich_rpt"/>
</dbReference>
<dbReference type="SUPFAM" id="SSF52540">
    <property type="entry name" value="P-loop containing nucleoside triphosphate hydrolases"/>
    <property type="match status" value="1"/>
</dbReference>
<name>A0AAV7SAB9_PLEWA</name>
<dbReference type="Pfam" id="PF00612">
    <property type="entry name" value="IQ"/>
    <property type="match status" value="4"/>
</dbReference>
<keyword evidence="6" id="KW-1185">Reference proteome</keyword>
<dbReference type="CDD" id="cd23767">
    <property type="entry name" value="IQCD"/>
    <property type="match status" value="2"/>
</dbReference>
<dbReference type="Gene3D" id="3.80.10.10">
    <property type="entry name" value="Ribonuclease Inhibitor"/>
    <property type="match status" value="2"/>
</dbReference>
<protein>
    <recommendedName>
        <fullName evidence="7">Leucine-rich repeat and IQ domain-containing protein 1</fullName>
    </recommendedName>
</protein>
<dbReference type="SMART" id="SM00365">
    <property type="entry name" value="LRR_SD22"/>
    <property type="match status" value="7"/>
</dbReference>
<dbReference type="SUPFAM" id="SSF52058">
    <property type="entry name" value="L domain-like"/>
    <property type="match status" value="1"/>
</dbReference>
<sequence length="1601" mass="184161">MDREVEEMEEELERELKRISLSYCEEDEEEWTEPPEEASAAFSDELPDSILHCLQYAKKRAENAEKLILEDLEDLDTLIGNSYEVVPHQASDLLAELASEYNEDPEALKTRILAEIEKEDNTDLQLSFSSDPCVINFPQDNDFAISEFPESNTLDRGDMTVNFDYLKVEEKCRKELQIWEERHKQFEGEMLIKLKAEKELQEKKKHEEEEKRRLWLEEFEKEKKRLEMSQKEQEAKMKAEEENEKAAFAEELKHHEDLINRLQEIIESEKKSFEEQKEKERQIVEKVQCKAATIIQARFRAFLSYRKYAPKLKELKAENERRKELQLKMDKEKKAAEAKIKQRLEEKKRKEEEKKRKEEEERKRFEEVKQQESLKIELRRLEYEKKKEAERQRLEKEKQVKLEELKQSEERKQKDDKVARKHLEENESHMVVNHSTLETTTEQESGQHHNVCKRDQMLGKKLVKKVWEGKNEKRKQIGNECFESQETGIMNLWIEKQLIPTEHNSEQHKKTSLMEGSSVKEPVLEVILPSHKIKTDSKAEEPVAGDSKLNISSDETIPQIKETEQSQHVGTVEPSDEVANMCQSFRSEEVKGEDVLSPSLFTLSTEIPGIKYKETCNPHSEINDQVLQRSNYKLVLPDHIEEKRLTWMKNCIPWSKVLSENQRKKVMKKSKPRKSSAANKLPPLNPEVILKTGPWHVLKQVTTVTLEDLPGCSLSTLSECTKLQSLTLRRCGLTALEGLDKCSDLKYIDVQENSIQILNCEALENLCTILLSSNRLTSIHGLDGCPNLKNLELSYNKITRIGGLEGLRRLQRLVIDHNQLISTKGLEATPTVMYLDFSFNHLTELEGIHKCGLLQILKLQGNNLSKPPDLENQVLLRELYLDDNSVTALEVISSCWLPLLQNLSLSQNSLTHLAPLSAFLSLEKLDISNNCLSELQNVLRWIDGCENLRELSLNGNPLLQDSDWKCSLMKILPGLKILNDEALPSEKIAREENCSLVPKGSFLAFCQAQIQEVNLLNKRHDDELGVACSSLEVSQIQCRYFDEIMKLSNEHRYSHEYGIVNVNESLESEAQRDRSQETSIGSPHNHASFTCKEGNKLQTPEARSSDKPVESILKSSINSHQRNGKEENTACSSVPVKEDKDLNLACGEKNTIELARKSTLELKHLHSQRSIENSAATVIQRYWRGYAVRRDISFYITLHEAAVVIQTAWRKFHCRKSNKSAWKKEKLLDLATYHHRCEAATRIQACWKGFYLRKKLSAALAAIVVDELDEDFEEVNLDDFTYDEAALEKEWLAFDSSTSSPKTVLISNQLYRPKNPVLTTANMPPILPLHPHQAWQCDEVSNGRTKFTPEKKEYDSSAESKKLTIRYDLRTSHENIFKSGKEGIISEEWGFKDVTTAQLMLRRAQKMKSKQARNRKLLDPAVRLALFRNNENKHASVKPPRKIQPARVEYFRGREEEFASTDKVPSEKIERSRELTYQWLHTQCGDHETANSRIMKCNRFLPELDPEILNGGRVQLVASLVGREPMDVDLVSVTSASALTQSSERPSQAHRHSAGSSSGDTPVPLKSNGGPVRKERISFRDNPVQLSGGWGGGKKRTKTLK</sequence>
<evidence type="ECO:0000256" key="3">
    <source>
        <dbReference type="SAM" id="Coils"/>
    </source>
</evidence>
<accession>A0AAV7SAB9</accession>
<dbReference type="Gene3D" id="1.20.5.190">
    <property type="match status" value="2"/>
</dbReference>
<evidence type="ECO:0000256" key="2">
    <source>
        <dbReference type="ARBA" id="ARBA00022737"/>
    </source>
</evidence>
<dbReference type="Proteomes" id="UP001066276">
    <property type="component" value="Chromosome 4_2"/>
</dbReference>
<evidence type="ECO:0000256" key="1">
    <source>
        <dbReference type="ARBA" id="ARBA00022614"/>
    </source>
</evidence>
<proteinExistence type="predicted"/>
<keyword evidence="2" id="KW-0677">Repeat</keyword>
<keyword evidence="1" id="KW-0433">Leucine-rich repeat</keyword>
<comment type="caution">
    <text evidence="5">The sequence shown here is derived from an EMBL/GenBank/DDBJ whole genome shotgun (WGS) entry which is preliminary data.</text>
</comment>